<dbReference type="Gene3D" id="1.20.1250.20">
    <property type="entry name" value="MFS general substrate transporter like domains"/>
    <property type="match status" value="1"/>
</dbReference>
<evidence type="ECO:0000259" key="7">
    <source>
        <dbReference type="PROSITE" id="PS50850"/>
    </source>
</evidence>
<evidence type="ECO:0000256" key="6">
    <source>
        <dbReference type="SAM" id="Phobius"/>
    </source>
</evidence>
<feature type="transmembrane region" description="Helical" evidence="6">
    <location>
        <begin position="527"/>
        <end position="546"/>
    </location>
</feature>
<dbReference type="Proteomes" id="UP001446871">
    <property type="component" value="Unassembled WGS sequence"/>
</dbReference>
<evidence type="ECO:0000256" key="5">
    <source>
        <dbReference type="SAM" id="MobiDB-lite"/>
    </source>
</evidence>
<accession>A0ABR1WCP4</accession>
<feature type="transmembrane region" description="Helical" evidence="6">
    <location>
        <begin position="249"/>
        <end position="267"/>
    </location>
</feature>
<feature type="transmembrane region" description="Helical" evidence="6">
    <location>
        <begin position="119"/>
        <end position="137"/>
    </location>
</feature>
<feature type="transmembrane region" description="Helical" evidence="6">
    <location>
        <begin position="429"/>
        <end position="449"/>
    </location>
</feature>
<name>A0ABR1WCP4_9PEZI</name>
<keyword evidence="9" id="KW-1185">Reference proteome</keyword>
<feature type="transmembrane region" description="Helical" evidence="6">
    <location>
        <begin position="388"/>
        <end position="408"/>
    </location>
</feature>
<feature type="transmembrane region" description="Helical" evidence="6">
    <location>
        <begin position="157"/>
        <end position="176"/>
    </location>
</feature>
<comment type="caution">
    <text evidence="8">The sequence shown here is derived from an EMBL/GenBank/DDBJ whole genome shotgun (WGS) entry which is preliminary data.</text>
</comment>
<evidence type="ECO:0000313" key="8">
    <source>
        <dbReference type="EMBL" id="KAK8081279.1"/>
    </source>
</evidence>
<dbReference type="PROSITE" id="PS50850">
    <property type="entry name" value="MFS"/>
    <property type="match status" value="1"/>
</dbReference>
<dbReference type="InterPro" id="IPR011701">
    <property type="entry name" value="MFS"/>
</dbReference>
<evidence type="ECO:0000256" key="1">
    <source>
        <dbReference type="ARBA" id="ARBA00004141"/>
    </source>
</evidence>
<evidence type="ECO:0000256" key="3">
    <source>
        <dbReference type="ARBA" id="ARBA00022989"/>
    </source>
</evidence>
<dbReference type="PANTHER" id="PTHR23502">
    <property type="entry name" value="MAJOR FACILITATOR SUPERFAMILY"/>
    <property type="match status" value="1"/>
</dbReference>
<organism evidence="8 9">
    <name type="scientific">Apiospora saccharicola</name>
    <dbReference type="NCBI Taxonomy" id="335842"/>
    <lineage>
        <taxon>Eukaryota</taxon>
        <taxon>Fungi</taxon>
        <taxon>Dikarya</taxon>
        <taxon>Ascomycota</taxon>
        <taxon>Pezizomycotina</taxon>
        <taxon>Sordariomycetes</taxon>
        <taxon>Xylariomycetidae</taxon>
        <taxon>Amphisphaeriales</taxon>
        <taxon>Apiosporaceae</taxon>
        <taxon>Apiospora</taxon>
    </lineage>
</organism>
<comment type="subcellular location">
    <subcellularLocation>
        <location evidence="1">Membrane</location>
        <topology evidence="1">Multi-pass membrane protein</topology>
    </subcellularLocation>
</comment>
<feature type="transmembrane region" description="Helical" evidence="6">
    <location>
        <begin position="273"/>
        <end position="293"/>
    </location>
</feature>
<dbReference type="InterPro" id="IPR036259">
    <property type="entry name" value="MFS_trans_sf"/>
</dbReference>
<dbReference type="Pfam" id="PF07690">
    <property type="entry name" value="MFS_1"/>
    <property type="match status" value="1"/>
</dbReference>
<evidence type="ECO:0000256" key="2">
    <source>
        <dbReference type="ARBA" id="ARBA00022692"/>
    </source>
</evidence>
<evidence type="ECO:0000256" key="4">
    <source>
        <dbReference type="ARBA" id="ARBA00023136"/>
    </source>
</evidence>
<sequence>MDHRHSAPMTMLPSYQSTRHNTFASPDVVEANGHPHNEPWTNEMREWGRSGPLRQLPSKDDDIWWSTKGHPGSIRRSSGDSMRPIVSKTPDDPNLVTWDGPSDPMNPQSWSLARKYSQSLILGLFLFIGNFSSTMVAPALDLIGQDLGIPAGPERTLILSVSLFAGAVAPMFWAPLIEVYGRIPIMVYPHFLQLIFNTACGFAQTGPQMNVFRFLAAVGSSPPGIIAPGLTADMYPASMGGLGDTMHSMLPFVGTALGPVVGAQIAATGQWRWIFWSTSFLSILAIALGLIVLRETSHTVILGRKAAKLRKETGNPRLHSQYHHPDMSFVALFRKQLVLPFLMLFTHPIVQLPFLYRAYLFGVIALIISTFEQVWEDGYGMDKSTASFNYFALMAGFIIGLQLSHHFIDGTSAYFRKKTGRDHVPEWRIPPSIATAILVPTGLLLYGWTAENRLHWSLPDLAIILLGTGCILGFFSMQPYVTDSCGPEYASSAHSVGQLLKGLFEFSFPLFGPPLYTGLGLGVGNTILALLTLAIGVPIPMVFWFFGETIRGRSRAGFPVWPSTR</sequence>
<evidence type="ECO:0000313" key="9">
    <source>
        <dbReference type="Proteomes" id="UP001446871"/>
    </source>
</evidence>
<dbReference type="InterPro" id="IPR020846">
    <property type="entry name" value="MFS_dom"/>
</dbReference>
<keyword evidence="4 6" id="KW-0472">Membrane</keyword>
<feature type="transmembrane region" description="Helical" evidence="6">
    <location>
        <begin position="337"/>
        <end position="368"/>
    </location>
</feature>
<gene>
    <name evidence="8" type="ORF">PG996_000060</name>
</gene>
<keyword evidence="3 6" id="KW-1133">Transmembrane helix</keyword>
<feature type="domain" description="Major facilitator superfamily (MFS) profile" evidence="7">
    <location>
        <begin position="118"/>
        <end position="550"/>
    </location>
</feature>
<feature type="region of interest" description="Disordered" evidence="5">
    <location>
        <begin position="58"/>
        <end position="95"/>
    </location>
</feature>
<dbReference type="EMBL" id="JAQQWM010000001">
    <property type="protein sequence ID" value="KAK8081279.1"/>
    <property type="molecule type" value="Genomic_DNA"/>
</dbReference>
<feature type="transmembrane region" description="Helical" evidence="6">
    <location>
        <begin position="461"/>
        <end position="481"/>
    </location>
</feature>
<proteinExistence type="predicted"/>
<dbReference type="PANTHER" id="PTHR23502:SF60">
    <property type="entry name" value="MAJOR FACILITATOR SUPERFAMILY (MFS) PROFILE DOMAIN-CONTAINING PROTEIN-RELATED"/>
    <property type="match status" value="1"/>
</dbReference>
<protein>
    <submittedName>
        <fullName evidence="8">MFS multidrug transporter-like protein</fullName>
    </submittedName>
</protein>
<keyword evidence="2 6" id="KW-0812">Transmembrane</keyword>
<reference evidence="8 9" key="1">
    <citation type="submission" date="2023-01" db="EMBL/GenBank/DDBJ databases">
        <title>Analysis of 21 Apiospora genomes using comparative genomics revels a genus with tremendous synthesis potential of carbohydrate active enzymes and secondary metabolites.</title>
        <authorList>
            <person name="Sorensen T."/>
        </authorList>
    </citation>
    <scope>NUCLEOTIDE SEQUENCE [LARGE SCALE GENOMIC DNA]</scope>
    <source>
        <strain evidence="8 9">CBS 83171</strain>
    </source>
</reference>
<dbReference type="SUPFAM" id="SSF103473">
    <property type="entry name" value="MFS general substrate transporter"/>
    <property type="match status" value="1"/>
</dbReference>